<organism evidence="2 3">
    <name type="scientific">Dictyobacter arantiisoli</name>
    <dbReference type="NCBI Taxonomy" id="2014874"/>
    <lineage>
        <taxon>Bacteria</taxon>
        <taxon>Bacillati</taxon>
        <taxon>Chloroflexota</taxon>
        <taxon>Ktedonobacteria</taxon>
        <taxon>Ktedonobacterales</taxon>
        <taxon>Dictyobacteraceae</taxon>
        <taxon>Dictyobacter</taxon>
    </lineage>
</organism>
<evidence type="ECO:0000313" key="2">
    <source>
        <dbReference type="EMBL" id="GCF08776.1"/>
    </source>
</evidence>
<proteinExistence type="predicted"/>
<comment type="caution">
    <text evidence="2">The sequence shown here is derived from an EMBL/GenBank/DDBJ whole genome shotgun (WGS) entry which is preliminary data.</text>
</comment>
<sequence length="99" mass="10898">MKLSETQSRFLIDSVADNLRGSRALGEALAIPRRRLRHGWGWGSLAASPHKANSLATPKTNHQGPRPRQGGPEPDSAEDVAQKILEAARNEPHDPYIDR</sequence>
<keyword evidence="3" id="KW-1185">Reference proteome</keyword>
<feature type="region of interest" description="Disordered" evidence="1">
    <location>
        <begin position="41"/>
        <end position="78"/>
    </location>
</feature>
<dbReference type="AlphaFoldDB" id="A0A5A5TCA4"/>
<evidence type="ECO:0000313" key="3">
    <source>
        <dbReference type="Proteomes" id="UP000322530"/>
    </source>
</evidence>
<reference evidence="2 3" key="1">
    <citation type="submission" date="2019-01" db="EMBL/GenBank/DDBJ databases">
        <title>Draft genome sequence of Dictyobacter sp. Uno17.</title>
        <authorList>
            <person name="Wang C.M."/>
            <person name="Zheng Y."/>
            <person name="Sakai Y."/>
            <person name="Abe K."/>
            <person name="Yokota A."/>
            <person name="Yabe S."/>
        </authorList>
    </citation>
    <scope>NUCLEOTIDE SEQUENCE [LARGE SCALE GENOMIC DNA]</scope>
    <source>
        <strain evidence="2 3">Uno17</strain>
    </source>
</reference>
<protein>
    <submittedName>
        <fullName evidence="2">Uncharacterized protein</fullName>
    </submittedName>
</protein>
<dbReference type="EMBL" id="BIXY01000030">
    <property type="protein sequence ID" value="GCF08776.1"/>
    <property type="molecule type" value="Genomic_DNA"/>
</dbReference>
<name>A0A5A5TCA4_9CHLR</name>
<feature type="compositionally biased region" description="Low complexity" evidence="1">
    <location>
        <begin position="63"/>
        <end position="72"/>
    </location>
</feature>
<gene>
    <name evidence="2" type="ORF">KDI_23400</name>
</gene>
<accession>A0A5A5TCA4</accession>
<evidence type="ECO:0000256" key="1">
    <source>
        <dbReference type="SAM" id="MobiDB-lite"/>
    </source>
</evidence>
<dbReference type="Proteomes" id="UP000322530">
    <property type="component" value="Unassembled WGS sequence"/>
</dbReference>